<sequence length="489" mass="55270">MRIARNSYRDLCRIFSQPLFLQRTFSSHDDKPPLPVIPRAGSHRSPWEVLKEEFRALKQGNFTSESNNKVPRESDILIIGGGLIGSSVAYWLKQRNPKAMSITIVERDPSYTRAASVLSVGGIRHQFSLPENVQLSMFTSEFLRNIKQHLSVLDMDPPDIQFNLQGYLFLASPEGAEQLVRNAKMQRDIGAKVELMSRERLASKFPWLNLQGIELGTYGLEGEGWFDPWTLIRAMKQKNLSLGVKYVNGEVIGFDKQTYRVAGTDGYEDRESINSVQIKSEGEIYQSQFAIVINCAGPWAGNVAELAGIGTGKGILSLSLPVEPRKRYVYVFHCPKGPGIESPFLIDPAGFYFRREGLGSHFLCGMSPTEEDEPAIDNLQVDYDYFHNTIWPHLAHRVSKFESLKLMSAWSGFYDYNYADQNLVIGNHPYFHNFYFANGLSGHGIQHAPAIGRALMEYIIDGNFESIDLSRFKFDRFLSNDLLTEVGIV</sequence>
<name>A0A812EX78_ACAPH</name>
<evidence type="ECO:0000256" key="1">
    <source>
        <dbReference type="ARBA" id="ARBA00023002"/>
    </source>
</evidence>
<dbReference type="FunFam" id="3.30.9.10:FF:000026">
    <property type="entry name" value="FAD-dependent oxidoreductase domain-containing protein 1"/>
    <property type="match status" value="1"/>
</dbReference>
<evidence type="ECO:0000259" key="4">
    <source>
        <dbReference type="Pfam" id="PF01266"/>
    </source>
</evidence>
<dbReference type="GO" id="GO:0016491">
    <property type="term" value="F:oxidoreductase activity"/>
    <property type="evidence" value="ECO:0007669"/>
    <property type="project" value="UniProtKB-KW"/>
</dbReference>
<dbReference type="Pfam" id="PF01266">
    <property type="entry name" value="DAO"/>
    <property type="match status" value="1"/>
</dbReference>
<proteinExistence type="predicted"/>
<organism evidence="5 6">
    <name type="scientific">Acanthosepion pharaonis</name>
    <name type="common">Pharaoh cuttlefish</name>
    <name type="synonym">Sepia pharaonis</name>
    <dbReference type="NCBI Taxonomy" id="158019"/>
    <lineage>
        <taxon>Eukaryota</taxon>
        <taxon>Metazoa</taxon>
        <taxon>Spiralia</taxon>
        <taxon>Lophotrochozoa</taxon>
        <taxon>Mollusca</taxon>
        <taxon>Cephalopoda</taxon>
        <taxon>Coleoidea</taxon>
        <taxon>Decapodiformes</taxon>
        <taxon>Sepiida</taxon>
        <taxon>Sepiina</taxon>
        <taxon>Sepiidae</taxon>
        <taxon>Acanthosepion</taxon>
    </lineage>
</organism>
<keyword evidence="1" id="KW-0560">Oxidoreductase</keyword>
<evidence type="ECO:0000256" key="3">
    <source>
        <dbReference type="ARBA" id="ARBA00046185"/>
    </source>
</evidence>
<gene>
    <name evidence="5" type="ORF">SPHA_80301</name>
</gene>
<reference evidence="5" key="1">
    <citation type="submission" date="2021-01" db="EMBL/GenBank/DDBJ databases">
        <authorList>
            <person name="Li R."/>
            <person name="Bekaert M."/>
        </authorList>
    </citation>
    <scope>NUCLEOTIDE SEQUENCE</scope>
    <source>
        <strain evidence="5">Farmed</strain>
    </source>
</reference>
<evidence type="ECO:0000313" key="6">
    <source>
        <dbReference type="Proteomes" id="UP000597762"/>
    </source>
</evidence>
<dbReference type="SUPFAM" id="SSF51905">
    <property type="entry name" value="FAD/NAD(P)-binding domain"/>
    <property type="match status" value="1"/>
</dbReference>
<protein>
    <recommendedName>
        <fullName evidence="2">FAD-dependent oxidoreductase domain-containing protein 1</fullName>
    </recommendedName>
</protein>
<dbReference type="Gene3D" id="3.30.9.10">
    <property type="entry name" value="D-Amino Acid Oxidase, subunit A, domain 2"/>
    <property type="match status" value="1"/>
</dbReference>
<dbReference type="GO" id="GO:0032981">
    <property type="term" value="P:mitochondrial respiratory chain complex I assembly"/>
    <property type="evidence" value="ECO:0007669"/>
    <property type="project" value="TreeGrafter"/>
</dbReference>
<comment type="function">
    <text evidence="3">Required for the assembly of the mitochondrial membrane respiratory chain NADH dehydrogenase (Complex I). Involved in mid-late stages of complex I assembly.</text>
</comment>
<feature type="domain" description="FAD dependent oxidoreductase" evidence="4">
    <location>
        <begin position="75"/>
        <end position="456"/>
    </location>
</feature>
<dbReference type="GO" id="GO:0005739">
    <property type="term" value="C:mitochondrion"/>
    <property type="evidence" value="ECO:0007669"/>
    <property type="project" value="GOC"/>
</dbReference>
<dbReference type="PANTHER" id="PTHR13847">
    <property type="entry name" value="SARCOSINE DEHYDROGENASE-RELATED"/>
    <property type="match status" value="1"/>
</dbReference>
<dbReference type="Gene3D" id="3.50.50.60">
    <property type="entry name" value="FAD/NAD(P)-binding domain"/>
    <property type="match status" value="1"/>
</dbReference>
<dbReference type="InterPro" id="IPR006076">
    <property type="entry name" value="FAD-dep_OxRdtase"/>
</dbReference>
<accession>A0A812EX78</accession>
<dbReference type="Proteomes" id="UP000597762">
    <property type="component" value="Unassembled WGS sequence"/>
</dbReference>
<evidence type="ECO:0000256" key="2">
    <source>
        <dbReference type="ARBA" id="ARBA00039785"/>
    </source>
</evidence>
<dbReference type="InterPro" id="IPR036188">
    <property type="entry name" value="FAD/NAD-bd_sf"/>
</dbReference>
<dbReference type="PANTHER" id="PTHR13847:SF287">
    <property type="entry name" value="FAD-DEPENDENT OXIDOREDUCTASE DOMAIN-CONTAINING PROTEIN 1"/>
    <property type="match status" value="1"/>
</dbReference>
<dbReference type="OrthoDB" id="424974at2759"/>
<dbReference type="AlphaFoldDB" id="A0A812EX78"/>
<evidence type="ECO:0000313" key="5">
    <source>
        <dbReference type="EMBL" id="CAE1331100.1"/>
    </source>
</evidence>
<dbReference type="EMBL" id="CAHIKZ030005597">
    <property type="protein sequence ID" value="CAE1331100.1"/>
    <property type="molecule type" value="Genomic_DNA"/>
</dbReference>
<keyword evidence="6" id="KW-1185">Reference proteome</keyword>
<comment type="caution">
    <text evidence="5">The sequence shown here is derived from an EMBL/GenBank/DDBJ whole genome shotgun (WGS) entry which is preliminary data.</text>
</comment>